<dbReference type="AlphaFoldDB" id="A0A1H3VJK3"/>
<accession>A0A1H3VJK3</accession>
<gene>
    <name evidence="1" type="ORF">SAMN04487990_101220</name>
</gene>
<dbReference type="SUPFAM" id="SSF69318">
    <property type="entry name" value="Integrin alpha N-terminal domain"/>
    <property type="match status" value="1"/>
</dbReference>
<reference evidence="1 2" key="1">
    <citation type="submission" date="2016-10" db="EMBL/GenBank/DDBJ databases">
        <authorList>
            <person name="de Groot N.N."/>
        </authorList>
    </citation>
    <scope>NUCLEOTIDE SEQUENCE [LARGE SCALE GENOMIC DNA]</scope>
    <source>
        <strain evidence="1 2">DSM 23842</strain>
    </source>
</reference>
<protein>
    <submittedName>
        <fullName evidence="1">FG-GAP repeat-containing protein</fullName>
    </submittedName>
</protein>
<proteinExistence type="predicted"/>
<dbReference type="InterPro" id="IPR028994">
    <property type="entry name" value="Integrin_alpha_N"/>
</dbReference>
<evidence type="ECO:0000313" key="2">
    <source>
        <dbReference type="Proteomes" id="UP000198846"/>
    </source>
</evidence>
<organism evidence="1 2">
    <name type="scientific">Bizionia paragorgiae</name>
    <dbReference type="NCBI Taxonomy" id="283786"/>
    <lineage>
        <taxon>Bacteria</taxon>
        <taxon>Pseudomonadati</taxon>
        <taxon>Bacteroidota</taxon>
        <taxon>Flavobacteriia</taxon>
        <taxon>Flavobacteriales</taxon>
        <taxon>Flavobacteriaceae</taxon>
        <taxon>Bizionia</taxon>
    </lineage>
</organism>
<dbReference type="Proteomes" id="UP000198846">
    <property type="component" value="Unassembled WGS sequence"/>
</dbReference>
<name>A0A1H3VJK3_BIZPA</name>
<keyword evidence="2" id="KW-1185">Reference proteome</keyword>
<sequence length="70" mass="7391">YVYRGGQDYKFSQGVSSFNGTLNSANVDGGNGHYIVGVADVNGDKKADLISVHSNGNAYVWPAGVIVKLE</sequence>
<evidence type="ECO:0000313" key="1">
    <source>
        <dbReference type="EMBL" id="SDZ74983.1"/>
    </source>
</evidence>
<dbReference type="RefSeq" id="WP_177165280.1">
    <property type="nucleotide sequence ID" value="NZ_FNQK01000001.1"/>
</dbReference>
<dbReference type="EMBL" id="FNQK01000001">
    <property type="protein sequence ID" value="SDZ74983.1"/>
    <property type="molecule type" value="Genomic_DNA"/>
</dbReference>
<feature type="non-terminal residue" evidence="1">
    <location>
        <position position="1"/>
    </location>
</feature>